<feature type="compositionally biased region" description="Basic and acidic residues" evidence="1">
    <location>
        <begin position="2177"/>
        <end position="2186"/>
    </location>
</feature>
<feature type="compositionally biased region" description="Basic and acidic residues" evidence="1">
    <location>
        <begin position="503"/>
        <end position="519"/>
    </location>
</feature>
<feature type="region of interest" description="Disordered" evidence="1">
    <location>
        <begin position="503"/>
        <end position="523"/>
    </location>
</feature>
<feature type="region of interest" description="Disordered" evidence="1">
    <location>
        <begin position="1391"/>
        <end position="1433"/>
    </location>
</feature>
<feature type="region of interest" description="Disordered" evidence="1">
    <location>
        <begin position="650"/>
        <end position="672"/>
    </location>
</feature>
<feature type="compositionally biased region" description="Pro residues" evidence="1">
    <location>
        <begin position="367"/>
        <end position="376"/>
    </location>
</feature>
<proteinExistence type="predicted"/>
<feature type="compositionally biased region" description="Low complexity" evidence="1">
    <location>
        <begin position="348"/>
        <end position="361"/>
    </location>
</feature>
<protein>
    <recommendedName>
        <fullName evidence="4">Copia protein</fullName>
    </recommendedName>
</protein>
<evidence type="ECO:0000256" key="1">
    <source>
        <dbReference type="SAM" id="MobiDB-lite"/>
    </source>
</evidence>
<keyword evidence="3" id="KW-1185">Reference proteome</keyword>
<feature type="region of interest" description="Disordered" evidence="1">
    <location>
        <begin position="2165"/>
        <end position="2186"/>
    </location>
</feature>
<gene>
    <name evidence="2" type="ORF">PCOR1329_LOCUS47799</name>
</gene>
<feature type="region of interest" description="Disordered" evidence="1">
    <location>
        <begin position="51"/>
        <end position="99"/>
    </location>
</feature>
<accession>A0ABN9UI99</accession>
<feature type="compositionally biased region" description="Polar residues" evidence="1">
    <location>
        <begin position="57"/>
        <end position="75"/>
    </location>
</feature>
<dbReference type="EMBL" id="CAUYUJ010015760">
    <property type="protein sequence ID" value="CAK0857834.1"/>
    <property type="molecule type" value="Genomic_DNA"/>
</dbReference>
<feature type="compositionally biased region" description="Basic and acidic residues" evidence="1">
    <location>
        <begin position="1414"/>
        <end position="1433"/>
    </location>
</feature>
<organism evidence="2 3">
    <name type="scientific">Prorocentrum cordatum</name>
    <dbReference type="NCBI Taxonomy" id="2364126"/>
    <lineage>
        <taxon>Eukaryota</taxon>
        <taxon>Sar</taxon>
        <taxon>Alveolata</taxon>
        <taxon>Dinophyceae</taxon>
        <taxon>Prorocentrales</taxon>
        <taxon>Prorocentraceae</taxon>
        <taxon>Prorocentrum</taxon>
    </lineage>
</organism>
<dbReference type="Proteomes" id="UP001189429">
    <property type="component" value="Unassembled WGS sequence"/>
</dbReference>
<sequence>MLPVWAAAAQAPALAQFAQGFGLRAGWAPLLLGSAAGFDWERLRHYMDGNRTDDENGTSSSAKHNSSVADNNGGSDDSPRRCASPGEGGTCGAGPDEEAESEEFPGIFIVGYRFVAGVVKPTAEPDPHCRPVPLRPVLTLLVVVILTLCAWTLEVVQRVCIPLCGFLSRCRQRGCGQDRNRTIAVTTADQLNKEPPTNFYRDLKTALRADSARHVVFAVDGQIARVALRWSDARRLRKDLERATTKCLHLCRKAGPCQECEPLKAHWQFYAVVAADAVVNLDEVAEHTPLGWCCLRTTRSLAGASKVDDPKPRDESETEDEGVPCMAHQADQQERRKGAQVLQEARDAALAAAMARPGPADRAPDESGPPPAPHQSPRPEHGEARPRSPSAEAARRRDARGLERLAFSDLVARLDGIEASPSGIIPSPPSATECLRECLRDRVRYPEKGDAGALERLLNRCDWDQTADVLKVLLRGAEEYVNDGGRGLQGLEAEWRRQLRTLRSDGTRHAPPGERRAGVGEEVGPTGDGQIAAALKDIGLGIKETAVVFLALACNRFNVQVCPTYTGTSLYQAIKKVHGWFEELNWRWRENIKDVYRQLLRGPFQQQRWTVQAQLIRRGGLKTDKPIPPSEVDGRIDQLKEAAREEAATKVKEGIARREQHDGRGCGKTAQRLADAQGRVHWAPPKELTAFAPAAAESELMETLGGPAFDRENDVDLPTPGAAVASEDPADRSPEEVGERREQIAKIAALPEVGRLEQGSRQPQSYVKGKLLHGSLRGEELSIDAILDELAHSGPSAPAEEAGDHSDQIRKAAGGSIGPGPGYAEVVQPCWPDGDGRGRGELLLAALTFATRKTAARSLASELREELRAGASEATRALGEAPEKNDRAEREVRGFIHDVLYPHHKDYRSLCAFPLERLSDVVLDFVRVDSLGRVNFESVSGSAAGPHAKQCWLLIHQKHMGLFRVGLETEQQALLVDPAQRASSWGGSPPRSTKTCLRCKYLQNKQQDGGRAAGDVTPIDPPTAYGEDTALTIAGWGLQAWSHYHCPNHDIPDAVTAPGERLVAPEIMAGSGRWTQGWRPRGLAALEPVEHCQDPLGRAGPREDHNVGGESARRLILRDIDEGEVNVIGLEPVCASFCSWMRCNGGARTAAHPEGVAPLLPSEEVGNDIAEFSARVFKRALDHGEFVWAENPAPDGIYPAIWETKRWRHLLRRRDVTIIPFDFCEHGNGPDGDDGARYRKRTWIAARASRHFVRWIAKRCCGQRMHVPLEASARQETAKELRDPRDSLRRLTLTRKFGKAQLREGGALVEAAGGAGESARALFGARKELGLDNLAGIFDSDLAVAARDIGTTVREECKPRPSAADALDQCCEGSWKDAHAGRALVIPKRRRGLSDEVRSSPQGAAPKQNPDRAIAPEKRLIHDQRRASETTDKTWHPPAARLFHRQLARHIIAIPVSKLDVRGAFKLLWVDPADVGTFAADLPMAPRRASPAGARAKEEDDYAVHAQRFAEAGLEGGLTLVSLALTFGWAGGRGEWAPWGDSVATVHSRHAPADASTEGPCRFQSYILMGDLVTVEPALGMRPWISRPLAERTIGRLLGPATVNQEKKQQEGYFSTRRIVWGLEYRTEEMQVATPEPRLLKGAYLLSDACCDSGYKGARLRDMRAPRGEGASWAAAMPALAAELRSADAFLTPYAGGGIEPKVEAGEEETAWQDLWGTCELLMLLPARPEVWAARLTTSMRALLDARERLALQGEAAKAVWVTTDATSYIAFGADWTGKVYLRQDLGVYKGVLAEAMGAAMAHVVLAGKQGPYREGRVGLLATDSMVFTNWLRKRHPCPRLARHLSRILRYLECKHKFATIGHFFRTCHNATADFGSRATEAGVAARMRDLGLKGLGASDEWADLAANGARRRAPRLLGGDFEDGQVALQLREVKLMRRFRQAPLAAAPGRAIDWGLGAGFFRKAWAQQGGQAQVAPLGVDPAPERGPAWVAPATLRPDPAGGSAPTAAAKAAQLGAQRAALDAPGQTPLDEAARALQGRGFTLNIEDQLATEVGELTARRRSALLGARHVGDEQLAWTFDALDLERPIAPAVGPILQRPNTLEHDVWLLGDRFEADPRMRRADERFLPIGVGHPWTAGGPGPRVRRATLEEAWLAVGGPLEDLPDCRGEQAGAGARGDRDAEAKERGMQVGKQQLPAVAQSPRKVKVPQHGVAMISAPEKLANSEQDVQVLSELQEWIHRKLAGGLARSRRTNYGEAWSKWPWWRTRRGISPLLSSETRRRQVSEGGAELLRFLGYIGWLGRGDGALLSALFAFQGGHVRAGGGDPLAGRKRIAVLADPLQKGSPKEGRKLGAAPRTMARPKGELAPAPPKGARGTELSDEAFDAVVFSAIPATGFLYLCRAKEITDCGGVDEHDVGWLHLPLTLFEFVASARLSTSRSMNANVEVGMWLLAWPDVVRVPIGRDDGQGGTKRVIIQPNSLALTATLRTILSDYEATEYVEPTADKVEVKGVMLVKAKFIWDAMRKLNRFEEEQRKFWAILSEGECNVGHLRYFGVKNFITFGDDEPVFIDETFEQVKTKGFFKLLPEFLDMYKTLNAGAAYEIANNFKVPLDLWYDGINVLGQGNMSHAIQAHMHLALLIHHGDKMLCHKAAREGNGARSKYDAIEIVNMFNASQFLKNDAHLKRACFWAIRSVLPPELAHEYCVSLEMESVTGRFPHKSTLSRMRGRVDVAWMLTARDLFQNMLDVDGIVVFPIPDSSPQGGRDYENTVLTIISRQNLVALHGLSSDLDRRNNTMTVEQRAADWTSEALIMKKIEEKIMRHVAPAVQLGFGRTNLSAKFHAIMHQLFLLSPSVDHFCKLVGSVPVWLSDQGTESGLARIEPIAVQDVLEFTRECEVNDDEVDFAQPAAAPSRDFINLTWSLEFDGTLHLCHNAGNHLEDVMPDYKDAVWRLSKVSKLLDDPESKERLEATCFSSSPALKALFEPIKKFKGHCHVERWGTVANTLLNITGNVEAALRYAWDASKYTHGKKKGREELFNVKLGVLDDTINTPYWWAYWGMLEKIAQALFDVIRWCESCSCHFDLLESLRGQECASNLTEEQIKTMKEHASKCPLRGMRCHDVCAGMLLDYVKDRLRYHIADFASNIPSDVSRGDAKRILDQMESGRTHIVAYYTIKLAHCDSSAYGPIGMACGNHQRARECWLKVLGDSDCHPVADHLASHPTLRAEVDEWADVGFDPESDPTDDKPGLRLFLATLRFANSAERVVEGTHALIHHEVSRARNHGHALVSLANRMSNLSPYMTASIDTFWRFTQMVAKVSSGKAAVKLLGLERHPEAKQLETMHSSDKLFWDVIYHADPYTKYRMPLPKIKVKQVEAVELNGKVPPIDTADAACKRAAFVSHVIEKLSADGTMYCMPMQLTALMPLRKLLQVRHAVPETSDDCEHGWGLSEVCQDDLIPDDAFAEQDCEFAEYFFFKVVMADITRIPRPKVPGQPKLTGVKTLVLHKLLRYDEEARECLVSANALGNAIDDCATPYTIHPAMLPPEILSKVRKWSPTSTGITAGLRQPFKAHIPREQLDCLDEVVRGILRYPDGAPRDAIVPTHSLNPHIEKLVDAFFELGFLDGPPYKFTIQGKAALEIGISLGRPTYLLQRFDAFVGGDINKATLAELILRMEHDGWLHADLSTSRNALSEKRAWPMIGTDGPNPREKRAAIANPFRALADKKWYSFKAHSVSRYYLMALLIANEPMAGTHIHEVPHFGTNATYMEILGLQPPPGNAPAAIIGDVDWPEDSLPALKKAKTSKGVYLGGGGRKLKPSAGADDGVVVGSDDVDDGKGHVVETDDEHGNKYYRHISLYKYWNKVTGNHNGWNAYCARCGHSVGRTKCTKSQTVNGDGGDEGAQRRLLYWGSLGHTVDCKADHKELWSTVVTAWDNDEIPDLAVLEVEACKKD</sequence>
<comment type="caution">
    <text evidence="2">The sequence shown here is derived from an EMBL/GenBank/DDBJ whole genome shotgun (WGS) entry which is preliminary data.</text>
</comment>
<feature type="region of interest" description="Disordered" evidence="1">
    <location>
        <begin position="706"/>
        <end position="740"/>
    </location>
</feature>
<evidence type="ECO:0000313" key="3">
    <source>
        <dbReference type="Proteomes" id="UP001189429"/>
    </source>
</evidence>
<feature type="compositionally biased region" description="Basic and acidic residues" evidence="1">
    <location>
        <begin position="650"/>
        <end position="665"/>
    </location>
</feature>
<evidence type="ECO:0008006" key="4">
    <source>
        <dbReference type="Google" id="ProtNLM"/>
    </source>
</evidence>
<feature type="compositionally biased region" description="Basic and acidic residues" evidence="1">
    <location>
        <begin position="306"/>
        <end position="315"/>
    </location>
</feature>
<feature type="region of interest" description="Disordered" evidence="1">
    <location>
        <begin position="303"/>
        <end position="399"/>
    </location>
</feature>
<feature type="compositionally biased region" description="Basic and acidic residues" evidence="1">
    <location>
        <begin position="729"/>
        <end position="740"/>
    </location>
</feature>
<feature type="compositionally biased region" description="Basic and acidic residues" evidence="1">
    <location>
        <begin position="377"/>
        <end position="386"/>
    </location>
</feature>
<evidence type="ECO:0000313" key="2">
    <source>
        <dbReference type="EMBL" id="CAK0857834.1"/>
    </source>
</evidence>
<reference evidence="2" key="1">
    <citation type="submission" date="2023-10" db="EMBL/GenBank/DDBJ databases">
        <authorList>
            <person name="Chen Y."/>
            <person name="Shah S."/>
            <person name="Dougan E. K."/>
            <person name="Thang M."/>
            <person name="Chan C."/>
        </authorList>
    </citation>
    <scope>NUCLEOTIDE SEQUENCE [LARGE SCALE GENOMIC DNA]</scope>
</reference>
<feature type="region of interest" description="Disordered" evidence="1">
    <location>
        <begin position="2342"/>
        <end position="2375"/>
    </location>
</feature>
<name>A0ABN9UI99_9DINO</name>